<comment type="subcellular location">
    <subcellularLocation>
        <location evidence="1">Membrane</location>
        <topology evidence="1">Multi-pass membrane protein</topology>
    </subcellularLocation>
</comment>
<name>A0A2X3H4V4_9LIST</name>
<proteinExistence type="predicted"/>
<dbReference type="Gene3D" id="1.20.1740.10">
    <property type="entry name" value="Amino acid/polyamine transporter I"/>
    <property type="match status" value="1"/>
</dbReference>
<feature type="transmembrane region" description="Helical" evidence="5">
    <location>
        <begin position="22"/>
        <end position="42"/>
    </location>
</feature>
<dbReference type="EMBL" id="UAWT01000008">
    <property type="protein sequence ID" value="SQC67491.1"/>
    <property type="molecule type" value="Genomic_DNA"/>
</dbReference>
<keyword evidence="4 5" id="KW-0472">Membrane</keyword>
<accession>A0A2X3H4V4</accession>
<evidence type="ECO:0000256" key="1">
    <source>
        <dbReference type="ARBA" id="ARBA00004141"/>
    </source>
</evidence>
<keyword evidence="2 5" id="KW-0812">Transmembrane</keyword>
<dbReference type="GO" id="GO:0016020">
    <property type="term" value="C:membrane"/>
    <property type="evidence" value="ECO:0007669"/>
    <property type="project" value="UniProtKB-SubCell"/>
</dbReference>
<feature type="transmembrane region" description="Helical" evidence="5">
    <location>
        <begin position="54"/>
        <end position="76"/>
    </location>
</feature>
<evidence type="ECO:0000256" key="2">
    <source>
        <dbReference type="ARBA" id="ARBA00022692"/>
    </source>
</evidence>
<keyword evidence="3 5" id="KW-1133">Transmembrane helix</keyword>
<dbReference type="Pfam" id="PF13520">
    <property type="entry name" value="AA_permease_2"/>
    <property type="match status" value="1"/>
</dbReference>
<dbReference type="GO" id="GO:0022857">
    <property type="term" value="F:transmembrane transporter activity"/>
    <property type="evidence" value="ECO:0007669"/>
    <property type="project" value="InterPro"/>
</dbReference>
<gene>
    <name evidence="6" type="ORF">NCTC13940_00895</name>
</gene>
<organism evidence="6 7">
    <name type="scientific">Listeria fleischmannii subsp. fleischmannii</name>
    <dbReference type="NCBI Taxonomy" id="1671902"/>
    <lineage>
        <taxon>Bacteria</taxon>
        <taxon>Bacillati</taxon>
        <taxon>Bacillota</taxon>
        <taxon>Bacilli</taxon>
        <taxon>Bacillales</taxon>
        <taxon>Listeriaceae</taxon>
        <taxon>Listeria</taxon>
    </lineage>
</organism>
<evidence type="ECO:0000313" key="7">
    <source>
        <dbReference type="Proteomes" id="UP000250257"/>
    </source>
</evidence>
<evidence type="ECO:0000313" key="6">
    <source>
        <dbReference type="EMBL" id="SQC67491.1"/>
    </source>
</evidence>
<evidence type="ECO:0000256" key="5">
    <source>
        <dbReference type="SAM" id="Phobius"/>
    </source>
</evidence>
<evidence type="ECO:0000256" key="3">
    <source>
        <dbReference type="ARBA" id="ARBA00022989"/>
    </source>
</evidence>
<dbReference type="AlphaFoldDB" id="A0A2X3H4V4"/>
<protein>
    <submittedName>
        <fullName evidence="6">Uncharacterized protein</fullName>
    </submittedName>
</protein>
<dbReference type="InterPro" id="IPR002293">
    <property type="entry name" value="AA/rel_permease1"/>
</dbReference>
<dbReference type="InterPro" id="IPR053153">
    <property type="entry name" value="APC_K+_Transporter"/>
</dbReference>
<dbReference type="Proteomes" id="UP000250257">
    <property type="component" value="Unassembled WGS sequence"/>
</dbReference>
<reference evidence="6 7" key="1">
    <citation type="submission" date="2018-06" db="EMBL/GenBank/DDBJ databases">
        <authorList>
            <consortium name="Pathogen Informatics"/>
            <person name="Doyle S."/>
        </authorList>
    </citation>
    <scope>NUCLEOTIDE SEQUENCE [LARGE SCALE GENOMIC DNA]</scope>
    <source>
        <strain evidence="6 7">NCTC13940</strain>
    </source>
</reference>
<dbReference type="PANTHER" id="PTHR47704">
    <property type="entry name" value="POTASSIUM TRANSPORTER KIMA"/>
    <property type="match status" value="1"/>
</dbReference>
<dbReference type="PANTHER" id="PTHR47704:SF1">
    <property type="entry name" value="POTASSIUM TRANSPORTER KIMA"/>
    <property type="match status" value="1"/>
</dbReference>
<sequence length="146" mass="15088">MLTVAVSVSSGTDAIISAIPSLFPFAVPIAVVLVIGVTIINLRGITESASILAIPVYLFVFSIIVLIFTGLIKLMLGIDATHETASVGTHVQGVTVFLLLRAFASGSASLTGVEAISNAVPLFKKPQAKNAAKTLTIMASLLGFSF</sequence>
<evidence type="ECO:0000256" key="4">
    <source>
        <dbReference type="ARBA" id="ARBA00023136"/>
    </source>
</evidence>